<dbReference type="EMBL" id="ADLN01000083">
    <property type="protein sequence ID" value="EHI58858.1"/>
    <property type="molecule type" value="Genomic_DNA"/>
</dbReference>
<dbReference type="InterPro" id="IPR010106">
    <property type="entry name" value="RpnA"/>
</dbReference>
<evidence type="ECO:0008006" key="3">
    <source>
        <dbReference type="Google" id="ProtNLM"/>
    </source>
</evidence>
<name>G5II42_9FIRM</name>
<dbReference type="HOGENOM" id="CLU_071023_2_2_9"/>
<dbReference type="NCBIfam" id="TIGR01784">
    <property type="entry name" value="T_den_put_tspse"/>
    <property type="match status" value="1"/>
</dbReference>
<sequence length="274" mass="32007">MSTIKPFQELQFSDAFMFAATMEDEEICRGVLERILGIPIKKVKVRSEATLFNNSDYRGVRLDVYADDEEGTMFDVEMQTTDKKDLPKRSRIYQGQMDLVALKPGDEYKALPKSYIIFICTYDPFGYEFYRYTCTTICQENGMEIGDEAYKIYLSTKGKNENDVPEELIHFLKYVENASYVEEGSNDSLIHKIDTRIKGIKRDHGMEVEYMLFSELLSDERKEGRNEGRIEGETQFAMLTEKLMHDSRSEELLKAVNDVEFREKLYQEYGMRQV</sequence>
<dbReference type="Proteomes" id="UP000005384">
    <property type="component" value="Unassembled WGS sequence"/>
</dbReference>
<organism evidence="1 2">
    <name type="scientific">Hungatella hathewayi WAL-18680</name>
    <dbReference type="NCBI Taxonomy" id="742737"/>
    <lineage>
        <taxon>Bacteria</taxon>
        <taxon>Bacillati</taxon>
        <taxon>Bacillota</taxon>
        <taxon>Clostridia</taxon>
        <taxon>Lachnospirales</taxon>
        <taxon>Lachnospiraceae</taxon>
        <taxon>Hungatella</taxon>
    </lineage>
</organism>
<gene>
    <name evidence="1" type="ORF">HMPREF9473_03170</name>
</gene>
<dbReference type="Pfam" id="PF12784">
    <property type="entry name" value="PDDEXK_2"/>
    <property type="match status" value="1"/>
</dbReference>
<evidence type="ECO:0000313" key="2">
    <source>
        <dbReference type="Proteomes" id="UP000005384"/>
    </source>
</evidence>
<dbReference type="PATRIC" id="fig|742737.3.peg.3145"/>
<dbReference type="OrthoDB" id="9775482at2"/>
<evidence type="ECO:0000313" key="1">
    <source>
        <dbReference type="EMBL" id="EHI58858.1"/>
    </source>
</evidence>
<comment type="caution">
    <text evidence="1">The sequence shown here is derived from an EMBL/GenBank/DDBJ whole genome shotgun (WGS) entry which is preliminary data.</text>
</comment>
<protein>
    <recommendedName>
        <fullName evidence="3">Rpn family recombination-promoting nuclease/putative transposase</fullName>
    </recommendedName>
</protein>
<keyword evidence="2" id="KW-1185">Reference proteome</keyword>
<proteinExistence type="predicted"/>
<dbReference type="AlphaFoldDB" id="G5II42"/>
<reference evidence="1 2" key="1">
    <citation type="submission" date="2011-08" db="EMBL/GenBank/DDBJ databases">
        <title>The Genome Sequence of Clostridium hathewayi WAL-18680.</title>
        <authorList>
            <consortium name="The Broad Institute Genome Sequencing Platform"/>
            <person name="Earl A."/>
            <person name="Ward D."/>
            <person name="Feldgarden M."/>
            <person name="Gevers D."/>
            <person name="Finegold S.M."/>
            <person name="Summanen P.H."/>
            <person name="Molitoris D.R."/>
            <person name="Song M."/>
            <person name="Daigneault M."/>
            <person name="Allen-Vercoe E."/>
            <person name="Young S.K."/>
            <person name="Zeng Q."/>
            <person name="Gargeya S."/>
            <person name="Fitzgerald M."/>
            <person name="Haas B."/>
            <person name="Abouelleil A."/>
            <person name="Alvarado L."/>
            <person name="Arachchi H.M."/>
            <person name="Berlin A."/>
            <person name="Brown A."/>
            <person name="Chapman S.B."/>
            <person name="Chen Z."/>
            <person name="Dunbar C."/>
            <person name="Freedman E."/>
            <person name="Gearin G."/>
            <person name="Gellesch M."/>
            <person name="Goldberg J."/>
            <person name="Griggs A."/>
            <person name="Gujja S."/>
            <person name="Heiman D."/>
            <person name="Howarth C."/>
            <person name="Larson L."/>
            <person name="Lui A."/>
            <person name="MacDonald P.J.P."/>
            <person name="Montmayeur A."/>
            <person name="Murphy C."/>
            <person name="Neiman D."/>
            <person name="Pearson M."/>
            <person name="Priest M."/>
            <person name="Roberts A."/>
            <person name="Saif S."/>
            <person name="Shea T."/>
            <person name="Shenoy N."/>
            <person name="Sisk P."/>
            <person name="Stolte C."/>
            <person name="Sykes S."/>
            <person name="Wortman J."/>
            <person name="Nusbaum C."/>
            <person name="Birren B."/>
        </authorList>
    </citation>
    <scope>NUCLEOTIDE SEQUENCE [LARGE SCALE GENOMIC DNA]</scope>
    <source>
        <strain evidence="1 2">WAL-18680</strain>
    </source>
</reference>
<accession>G5II42</accession>
<dbReference type="RefSeq" id="WP_006781149.1">
    <property type="nucleotide sequence ID" value="NZ_CP040506.1"/>
</dbReference>